<reference evidence="1 2" key="2">
    <citation type="journal article" date="2017" name="Front. Plant Sci.">
        <title>Gene Classification and Mining of Molecular Markers Useful in Red Clover (Trifolium pratense) Breeding.</title>
        <authorList>
            <person name="Istvanek J."/>
            <person name="Dluhosova J."/>
            <person name="Dluhos P."/>
            <person name="Patkova L."/>
            <person name="Nedelnik J."/>
            <person name="Repkova J."/>
        </authorList>
    </citation>
    <scope>NUCLEOTIDE SEQUENCE [LARGE SCALE GENOMIC DNA]</scope>
    <source>
        <strain evidence="2">cv. Tatra</strain>
        <tissue evidence="1">Young leaves</tissue>
    </source>
</reference>
<dbReference type="AlphaFoldDB" id="A0A2K3LB33"/>
<name>A0A2K3LB33_TRIPR</name>
<evidence type="ECO:0000313" key="1">
    <source>
        <dbReference type="EMBL" id="PNX75748.1"/>
    </source>
</evidence>
<accession>A0A2K3LB33</accession>
<evidence type="ECO:0000313" key="2">
    <source>
        <dbReference type="Proteomes" id="UP000236291"/>
    </source>
</evidence>
<dbReference type="Proteomes" id="UP000236291">
    <property type="component" value="Unassembled WGS sequence"/>
</dbReference>
<dbReference type="EMBL" id="ASHM01029529">
    <property type="protein sequence ID" value="PNX75748.1"/>
    <property type="molecule type" value="Genomic_DNA"/>
</dbReference>
<comment type="caution">
    <text evidence="1">The sequence shown here is derived from an EMBL/GenBank/DDBJ whole genome shotgun (WGS) entry which is preliminary data.</text>
</comment>
<proteinExistence type="predicted"/>
<gene>
    <name evidence="1" type="ORF">L195_g031689</name>
</gene>
<organism evidence="1 2">
    <name type="scientific">Trifolium pratense</name>
    <name type="common">Red clover</name>
    <dbReference type="NCBI Taxonomy" id="57577"/>
    <lineage>
        <taxon>Eukaryota</taxon>
        <taxon>Viridiplantae</taxon>
        <taxon>Streptophyta</taxon>
        <taxon>Embryophyta</taxon>
        <taxon>Tracheophyta</taxon>
        <taxon>Spermatophyta</taxon>
        <taxon>Magnoliopsida</taxon>
        <taxon>eudicotyledons</taxon>
        <taxon>Gunneridae</taxon>
        <taxon>Pentapetalae</taxon>
        <taxon>rosids</taxon>
        <taxon>fabids</taxon>
        <taxon>Fabales</taxon>
        <taxon>Fabaceae</taxon>
        <taxon>Papilionoideae</taxon>
        <taxon>50 kb inversion clade</taxon>
        <taxon>NPAAA clade</taxon>
        <taxon>Hologalegina</taxon>
        <taxon>IRL clade</taxon>
        <taxon>Trifolieae</taxon>
        <taxon>Trifolium</taxon>
    </lineage>
</organism>
<feature type="non-terminal residue" evidence="1">
    <location>
        <position position="36"/>
    </location>
</feature>
<reference evidence="1 2" key="1">
    <citation type="journal article" date="2014" name="Am. J. Bot.">
        <title>Genome assembly and annotation for red clover (Trifolium pratense; Fabaceae).</title>
        <authorList>
            <person name="Istvanek J."/>
            <person name="Jaros M."/>
            <person name="Krenek A."/>
            <person name="Repkova J."/>
        </authorList>
    </citation>
    <scope>NUCLEOTIDE SEQUENCE [LARGE SCALE GENOMIC DNA]</scope>
    <source>
        <strain evidence="2">cv. Tatra</strain>
        <tissue evidence="1">Young leaves</tissue>
    </source>
</reference>
<protein>
    <submittedName>
        <fullName evidence="1">Uncharacterized protein</fullName>
    </submittedName>
</protein>
<sequence>MKVFTSCGQYAYRARASADNGDDDALKSVPEFDIIA</sequence>